<organism evidence="4 5">
    <name type="scientific">Capsicum annuum</name>
    <name type="common">Capsicum pepper</name>
    <dbReference type="NCBI Taxonomy" id="4072"/>
    <lineage>
        <taxon>Eukaryota</taxon>
        <taxon>Viridiplantae</taxon>
        <taxon>Streptophyta</taxon>
        <taxon>Embryophyta</taxon>
        <taxon>Tracheophyta</taxon>
        <taxon>Spermatophyta</taxon>
        <taxon>Magnoliopsida</taxon>
        <taxon>eudicotyledons</taxon>
        <taxon>Gunneridae</taxon>
        <taxon>Pentapetalae</taxon>
        <taxon>asterids</taxon>
        <taxon>lamiids</taxon>
        <taxon>Solanales</taxon>
        <taxon>Solanaceae</taxon>
        <taxon>Solanoideae</taxon>
        <taxon>Capsiceae</taxon>
        <taxon>Capsicum</taxon>
    </lineage>
</organism>
<dbReference type="Gramene" id="PHT78761">
    <property type="protein sequence ID" value="PHT78761"/>
    <property type="gene ID" value="T459_16813"/>
</dbReference>
<protein>
    <submittedName>
        <fullName evidence="4">Uncharacterized protein</fullName>
    </submittedName>
</protein>
<dbReference type="GO" id="GO:0043565">
    <property type="term" value="F:sequence-specific DNA binding"/>
    <property type="evidence" value="ECO:0000318"/>
    <property type="project" value="GO_Central"/>
</dbReference>
<comment type="caution">
    <text evidence="3">Lacks conserved residue(s) required for the propagation of feature annotation.</text>
</comment>
<evidence type="ECO:0000256" key="2">
    <source>
        <dbReference type="ARBA" id="ARBA00023163"/>
    </source>
</evidence>
<keyword evidence="1" id="KW-0805">Transcription regulation</keyword>
<dbReference type="PROSITE" id="PS50985">
    <property type="entry name" value="GRAS"/>
    <property type="match status" value="1"/>
</dbReference>
<dbReference type="STRING" id="4072.A0A2G2ZA38"/>
<reference evidence="4 5" key="2">
    <citation type="journal article" date="2017" name="Genome Biol.">
        <title>New reference genome sequences of hot pepper reveal the massive evolution of plant disease-resistance genes by retroduplication.</title>
        <authorList>
            <person name="Kim S."/>
            <person name="Park J."/>
            <person name="Yeom S.I."/>
            <person name="Kim Y.M."/>
            <person name="Seo E."/>
            <person name="Kim K.T."/>
            <person name="Kim M.S."/>
            <person name="Lee J.M."/>
            <person name="Cheong K."/>
            <person name="Shin H.S."/>
            <person name="Kim S.B."/>
            <person name="Han K."/>
            <person name="Lee J."/>
            <person name="Park M."/>
            <person name="Lee H.A."/>
            <person name="Lee H.Y."/>
            <person name="Lee Y."/>
            <person name="Oh S."/>
            <person name="Lee J.H."/>
            <person name="Choi E."/>
            <person name="Choi E."/>
            <person name="Lee S.E."/>
            <person name="Jeon J."/>
            <person name="Kim H."/>
            <person name="Choi G."/>
            <person name="Song H."/>
            <person name="Lee J."/>
            <person name="Lee S.C."/>
            <person name="Kwon J.K."/>
            <person name="Lee H.Y."/>
            <person name="Koo N."/>
            <person name="Hong Y."/>
            <person name="Kim R.W."/>
            <person name="Kang W.H."/>
            <person name="Huh J.H."/>
            <person name="Kang B.C."/>
            <person name="Yang T.J."/>
            <person name="Lee Y.H."/>
            <person name="Bennetzen J.L."/>
            <person name="Choi D."/>
        </authorList>
    </citation>
    <scope>NUCLEOTIDE SEQUENCE [LARGE SCALE GENOMIC DNA]</scope>
    <source>
        <strain evidence="5">cv. CM334</strain>
    </source>
</reference>
<name>A0A2G2ZA38_CAPAN</name>
<comment type="similarity">
    <text evidence="3">Belongs to the GRAS family.</text>
</comment>
<comment type="caution">
    <text evidence="4">The sequence shown here is derived from an EMBL/GenBank/DDBJ whole genome shotgun (WGS) entry which is preliminary data.</text>
</comment>
<feature type="region of interest" description="Leucine repeat II (LRII)" evidence="3">
    <location>
        <begin position="22"/>
        <end position="54"/>
    </location>
</feature>
<dbReference type="Pfam" id="PF03514">
    <property type="entry name" value="GRAS"/>
    <property type="match status" value="1"/>
</dbReference>
<dbReference type="InterPro" id="IPR005202">
    <property type="entry name" value="TF_GRAS"/>
</dbReference>
<dbReference type="GO" id="GO:0006355">
    <property type="term" value="P:regulation of DNA-templated transcription"/>
    <property type="evidence" value="ECO:0000318"/>
    <property type="project" value="GO_Central"/>
</dbReference>
<proteinExistence type="inferred from homology"/>
<evidence type="ECO:0000313" key="4">
    <source>
        <dbReference type="EMBL" id="PHT78761.1"/>
    </source>
</evidence>
<evidence type="ECO:0000256" key="3">
    <source>
        <dbReference type="PROSITE-ProRule" id="PRU01191"/>
    </source>
</evidence>
<gene>
    <name evidence="4" type="ORF">T459_16813</name>
</gene>
<sequence length="207" mass="22731">MDEINGGCDPESVQHATRGLNIIGLRFEKLAEALQLLFGFQAVLSRTALFSLSMLNIQLLCELCLPASYMPDESVSTVTQRDQLLRMVKSLNPKVVTVVEQDVNDNTAPFPQRIAKSITTTLLYLSPVRVKFVQPSSGSWRTGFPGTVYVLPRDCAAVQQATLGDASPSIKNPWHGIKSIITYTHSTSAFAKFTKQRDITKNAGGEE</sequence>
<dbReference type="AlphaFoldDB" id="A0A2G2ZA38"/>
<dbReference type="GO" id="GO:0003700">
    <property type="term" value="F:DNA-binding transcription factor activity"/>
    <property type="evidence" value="ECO:0000318"/>
    <property type="project" value="GO_Central"/>
</dbReference>
<dbReference type="GO" id="GO:0005634">
    <property type="term" value="C:nucleus"/>
    <property type="evidence" value="ECO:0000318"/>
    <property type="project" value="GO_Central"/>
</dbReference>
<reference evidence="4 5" key="1">
    <citation type="journal article" date="2014" name="Nat. Genet.">
        <title>Genome sequence of the hot pepper provides insights into the evolution of pungency in Capsicum species.</title>
        <authorList>
            <person name="Kim S."/>
            <person name="Park M."/>
            <person name="Yeom S.I."/>
            <person name="Kim Y.M."/>
            <person name="Lee J.M."/>
            <person name="Lee H.A."/>
            <person name="Seo E."/>
            <person name="Choi J."/>
            <person name="Cheong K."/>
            <person name="Kim K.T."/>
            <person name="Jung K."/>
            <person name="Lee G.W."/>
            <person name="Oh S.K."/>
            <person name="Bae C."/>
            <person name="Kim S.B."/>
            <person name="Lee H.Y."/>
            <person name="Kim S.Y."/>
            <person name="Kim M.S."/>
            <person name="Kang B.C."/>
            <person name="Jo Y.D."/>
            <person name="Yang H.B."/>
            <person name="Jeong H.J."/>
            <person name="Kang W.H."/>
            <person name="Kwon J.K."/>
            <person name="Shin C."/>
            <person name="Lim J.Y."/>
            <person name="Park J.H."/>
            <person name="Huh J.H."/>
            <person name="Kim J.S."/>
            <person name="Kim B.D."/>
            <person name="Cohen O."/>
            <person name="Paran I."/>
            <person name="Suh M.C."/>
            <person name="Lee S.B."/>
            <person name="Kim Y.K."/>
            <person name="Shin Y."/>
            <person name="Noh S.J."/>
            <person name="Park J."/>
            <person name="Seo Y.S."/>
            <person name="Kwon S.Y."/>
            <person name="Kim H.A."/>
            <person name="Park J.M."/>
            <person name="Kim H.J."/>
            <person name="Choi S.B."/>
            <person name="Bosland P.W."/>
            <person name="Reeves G."/>
            <person name="Jo S.H."/>
            <person name="Lee B.W."/>
            <person name="Cho H.T."/>
            <person name="Choi H.S."/>
            <person name="Lee M.S."/>
            <person name="Yu Y."/>
            <person name="Do Choi Y."/>
            <person name="Park B.S."/>
            <person name="van Deynze A."/>
            <person name="Ashrafi H."/>
            <person name="Hill T."/>
            <person name="Kim W.T."/>
            <person name="Pai H.S."/>
            <person name="Ahn H.K."/>
            <person name="Yeam I."/>
            <person name="Giovannoni J.J."/>
            <person name="Rose J.K."/>
            <person name="Sorensen I."/>
            <person name="Lee S.J."/>
            <person name="Kim R.W."/>
            <person name="Choi I.Y."/>
            <person name="Choi B.S."/>
            <person name="Lim J.S."/>
            <person name="Lee Y.H."/>
            <person name="Choi D."/>
        </authorList>
    </citation>
    <scope>NUCLEOTIDE SEQUENCE [LARGE SCALE GENOMIC DNA]</scope>
    <source>
        <strain evidence="5">cv. CM334</strain>
    </source>
</reference>
<keyword evidence="5" id="KW-1185">Reference proteome</keyword>
<dbReference type="Proteomes" id="UP000222542">
    <property type="component" value="Unassembled WGS sequence"/>
</dbReference>
<evidence type="ECO:0000256" key="1">
    <source>
        <dbReference type="ARBA" id="ARBA00023015"/>
    </source>
</evidence>
<evidence type="ECO:0000313" key="5">
    <source>
        <dbReference type="Proteomes" id="UP000222542"/>
    </source>
</evidence>
<dbReference type="EMBL" id="AYRZ02000006">
    <property type="protein sequence ID" value="PHT78761.1"/>
    <property type="molecule type" value="Genomic_DNA"/>
</dbReference>
<accession>A0A2G2ZA38</accession>
<keyword evidence="2" id="KW-0804">Transcription</keyword>